<feature type="region of interest" description="Disordered" evidence="1">
    <location>
        <begin position="1"/>
        <end position="24"/>
    </location>
</feature>
<sequence length="639" mass="68050">MSKSGRNRHKGNGSGGKNGAGSQVPGSVSLSTFRVGRALDALTPAFVQWFDDGSPGAAALALGCLKQVENVLGRYMDSTAAAEVTGFEPVPLAAAISDEVVALSDAPADGMTDLENAGFIVGAFHVYVDFLAETGQWSGSAEQLAGVVDFLDLIADDDDEPGVIDVPYIPEEEALKALSELPLIRRATALLRWIGDGRPVTATGALRLRDIEAAAACVGVAVKGGAKQTSAPLPGTAVSSEPVPTVRSMYEVPLLAQMWNALEAAELIQIKSTKAVPFPDSAAFLTGSDSERLDEFSLFALCFLREAVLGFDPEQPWERILAGIQTSILIAATTADPPSMERVLAAPHHAPAAEKSMTELLTSMAVGRLEGLSELGLLTIDTHFRVPAALIGCVADVFDDDRLLAELGLEEDPDDSDDDKFLRWGGPETAVPETAVPLTAVTAAPQVGAPVLQLKITLNDSRPPIWRRVLVPAGMPLPQLHQVIQSLFGWFDYHLHEFRTGGFRGPAYAPLNDEGEFYGDASLDESSVTVGDLLPAVGSTLTYTYDFGDNWVHSIKLEKVLTSDDDGGQLPRCTAGRGAAPAEDSGGTRGWANIVQAVNDPGHEDNREYREWLGMVPGEILDPRAFDIDELNENLADLF</sequence>
<dbReference type="PANTHER" id="PTHR41878">
    <property type="entry name" value="LEXA REPRESSOR-RELATED"/>
    <property type="match status" value="1"/>
</dbReference>
<gene>
    <name evidence="3" type="ORF">GCM10009825_33110</name>
</gene>
<reference evidence="4" key="1">
    <citation type="journal article" date="2019" name="Int. J. Syst. Evol. Microbiol.">
        <title>The Global Catalogue of Microorganisms (GCM) 10K type strain sequencing project: providing services to taxonomists for standard genome sequencing and annotation.</title>
        <authorList>
            <consortium name="The Broad Institute Genomics Platform"/>
            <consortium name="The Broad Institute Genome Sequencing Center for Infectious Disease"/>
            <person name="Wu L."/>
            <person name="Ma J."/>
        </authorList>
    </citation>
    <scope>NUCLEOTIDE SEQUENCE [LARGE SCALE GENOMIC DNA]</scope>
    <source>
        <strain evidence="4">JCM 15921</strain>
    </source>
</reference>
<evidence type="ECO:0000313" key="3">
    <source>
        <dbReference type="EMBL" id="GAA2143130.1"/>
    </source>
</evidence>
<feature type="domain" description="Plasmid pRiA4b Orf3-like" evidence="2">
    <location>
        <begin position="451"/>
        <end position="630"/>
    </location>
</feature>
<dbReference type="Pfam" id="PF07929">
    <property type="entry name" value="PRiA4_ORF3"/>
    <property type="match status" value="1"/>
</dbReference>
<name>A0ABP5L845_9MICC</name>
<dbReference type="InterPro" id="IPR012912">
    <property type="entry name" value="Plasmid_pRiA4b_Orf3-like"/>
</dbReference>
<evidence type="ECO:0000259" key="2">
    <source>
        <dbReference type="Pfam" id="PF07929"/>
    </source>
</evidence>
<protein>
    <recommendedName>
        <fullName evidence="2">Plasmid pRiA4b Orf3-like domain-containing protein</fullName>
    </recommendedName>
</protein>
<comment type="caution">
    <text evidence="3">The sequence shown here is derived from an EMBL/GenBank/DDBJ whole genome shotgun (WGS) entry which is preliminary data.</text>
</comment>
<accession>A0ABP5L845</accession>
<proteinExistence type="predicted"/>
<dbReference type="PANTHER" id="PTHR41878:SF1">
    <property type="entry name" value="TNPR PROTEIN"/>
    <property type="match status" value="1"/>
</dbReference>
<feature type="compositionally biased region" description="Basic residues" evidence="1">
    <location>
        <begin position="1"/>
        <end position="11"/>
    </location>
</feature>
<organism evidence="3 4">
    <name type="scientific">Arthrobacter humicola</name>
    <dbReference type="NCBI Taxonomy" id="409291"/>
    <lineage>
        <taxon>Bacteria</taxon>
        <taxon>Bacillati</taxon>
        <taxon>Actinomycetota</taxon>
        <taxon>Actinomycetes</taxon>
        <taxon>Micrococcales</taxon>
        <taxon>Micrococcaceae</taxon>
        <taxon>Arthrobacter</taxon>
    </lineage>
</organism>
<dbReference type="RefSeq" id="WP_344367513.1">
    <property type="nucleotide sequence ID" value="NZ_BAAAQB010000041.1"/>
</dbReference>
<evidence type="ECO:0000313" key="4">
    <source>
        <dbReference type="Proteomes" id="UP001500102"/>
    </source>
</evidence>
<dbReference type="InterPro" id="IPR024047">
    <property type="entry name" value="MM3350-like_sf"/>
</dbReference>
<keyword evidence="4" id="KW-1185">Reference proteome</keyword>
<dbReference type="EMBL" id="BAAAQB010000041">
    <property type="protein sequence ID" value="GAA2143130.1"/>
    <property type="molecule type" value="Genomic_DNA"/>
</dbReference>
<dbReference type="Gene3D" id="3.10.290.30">
    <property type="entry name" value="MM3350-like"/>
    <property type="match status" value="1"/>
</dbReference>
<evidence type="ECO:0000256" key="1">
    <source>
        <dbReference type="SAM" id="MobiDB-lite"/>
    </source>
</evidence>
<dbReference type="SUPFAM" id="SSF159941">
    <property type="entry name" value="MM3350-like"/>
    <property type="match status" value="1"/>
</dbReference>
<dbReference type="Proteomes" id="UP001500102">
    <property type="component" value="Unassembled WGS sequence"/>
</dbReference>